<name>A0A229Y3M6_ASPFM</name>
<dbReference type="InterPro" id="IPR001544">
    <property type="entry name" value="Aminotrans_IV"/>
</dbReference>
<protein>
    <submittedName>
        <fullName evidence="1">Uncharacterized protein</fullName>
    </submittedName>
</protein>
<dbReference type="InterPro" id="IPR043131">
    <property type="entry name" value="BCAT-like_N"/>
</dbReference>
<dbReference type="Proteomes" id="UP000813423">
    <property type="component" value="Unassembled WGS sequence"/>
</dbReference>
<dbReference type="GO" id="GO:0003824">
    <property type="term" value="F:catalytic activity"/>
    <property type="evidence" value="ECO:0007669"/>
    <property type="project" value="InterPro"/>
</dbReference>
<dbReference type="InterPro" id="IPR036038">
    <property type="entry name" value="Aminotransferase-like"/>
</dbReference>
<accession>A0A229Y3M6</accession>
<gene>
    <name evidence="1" type="ORF">KXV57_003184</name>
</gene>
<proteinExistence type="predicted"/>
<dbReference type="Pfam" id="PF01063">
    <property type="entry name" value="Aminotran_4"/>
    <property type="match status" value="1"/>
</dbReference>
<dbReference type="Gene3D" id="3.30.470.10">
    <property type="match status" value="1"/>
</dbReference>
<dbReference type="AlphaFoldDB" id="A0A229Y3M6"/>
<dbReference type="Gene3D" id="3.20.10.10">
    <property type="entry name" value="D-amino Acid Aminotransferase, subunit A, domain 2"/>
    <property type="match status" value="1"/>
</dbReference>
<dbReference type="EMBL" id="JAIBSC010000002">
    <property type="protein sequence ID" value="KAH1911479.1"/>
    <property type="molecule type" value="Genomic_DNA"/>
</dbReference>
<dbReference type="SUPFAM" id="SSF56752">
    <property type="entry name" value="D-aminoacid aminotransferase-like PLP-dependent enzymes"/>
    <property type="match status" value="1"/>
</dbReference>
<reference evidence="1" key="1">
    <citation type="submission" date="2021-08" db="EMBL/GenBank/DDBJ databases">
        <title>Global Aspergillus fumigatus from environmental and clinical sources.</title>
        <authorList>
            <person name="Barber A."/>
            <person name="Sae-Ong T."/>
        </authorList>
    </citation>
    <scope>NUCLEOTIDE SEQUENCE</scope>
    <source>
        <strain evidence="1">NRZ-2016-071</strain>
    </source>
</reference>
<evidence type="ECO:0000313" key="2">
    <source>
        <dbReference type="Proteomes" id="UP000813423"/>
    </source>
</evidence>
<organism evidence="1 2">
    <name type="scientific">Aspergillus fumigatus</name>
    <name type="common">Neosartorya fumigata</name>
    <dbReference type="NCBI Taxonomy" id="746128"/>
    <lineage>
        <taxon>Eukaryota</taxon>
        <taxon>Fungi</taxon>
        <taxon>Dikarya</taxon>
        <taxon>Ascomycota</taxon>
        <taxon>Pezizomycotina</taxon>
        <taxon>Eurotiomycetes</taxon>
        <taxon>Eurotiomycetidae</taxon>
        <taxon>Eurotiales</taxon>
        <taxon>Aspergillaceae</taxon>
        <taxon>Aspergillus</taxon>
        <taxon>Aspergillus subgen. Fumigati</taxon>
    </lineage>
</organism>
<dbReference type="InterPro" id="IPR043132">
    <property type="entry name" value="BCAT-like_C"/>
</dbReference>
<sequence length="281" mass="31507">MTDAMATITQSQASESFQIISSLRYEPALPELLKAQCTDAYPDPLRSPYYLLPYHQERLRKAADCFGWRKAATFLQQDVESFVEHLNSFIPDRTKPWRLRIVIDRDGTCTVEVNAALQMDALNLLLPSKMNQTDTPWRVTVDSQRTVPSPFTTHKTTSRDVYTAARLRAKITSPQDPAEVLIVNPQGEIMEGSITTPYFRRRTSASTQAKIDQEDSGPAWITPPLSSGGNAGTTRRYALSQGFCSEQAITIAELIDGEECWLSNGVRGFFRGRILLNESKP</sequence>
<dbReference type="OMA" id="VWLSNGV"/>
<comment type="caution">
    <text evidence="1">The sequence shown here is derived from an EMBL/GenBank/DDBJ whole genome shotgun (WGS) entry which is preliminary data.</text>
</comment>
<evidence type="ECO:0000313" key="1">
    <source>
        <dbReference type="EMBL" id="KAH1911479.1"/>
    </source>
</evidence>